<dbReference type="InterPro" id="IPR002347">
    <property type="entry name" value="SDR_fam"/>
</dbReference>
<evidence type="ECO:0000256" key="1">
    <source>
        <dbReference type="ARBA" id="ARBA00006484"/>
    </source>
</evidence>
<dbReference type="GO" id="GO:0005737">
    <property type="term" value="C:cytoplasm"/>
    <property type="evidence" value="ECO:0007669"/>
    <property type="project" value="TreeGrafter"/>
</dbReference>
<dbReference type="InterPro" id="IPR051468">
    <property type="entry name" value="Fungal_SecMetab_SDRs"/>
</dbReference>
<accession>A0A2J6QT32</accession>
<keyword evidence="3" id="KW-1185">Reference proteome</keyword>
<organism evidence="2 3">
    <name type="scientific">Hyaloscypha variabilis (strain UAMH 11265 / GT02V1 / F)</name>
    <name type="common">Meliniomyces variabilis</name>
    <dbReference type="NCBI Taxonomy" id="1149755"/>
    <lineage>
        <taxon>Eukaryota</taxon>
        <taxon>Fungi</taxon>
        <taxon>Dikarya</taxon>
        <taxon>Ascomycota</taxon>
        <taxon>Pezizomycotina</taxon>
        <taxon>Leotiomycetes</taxon>
        <taxon>Helotiales</taxon>
        <taxon>Hyaloscyphaceae</taxon>
        <taxon>Hyaloscypha</taxon>
        <taxon>Hyaloscypha variabilis</taxon>
    </lineage>
</organism>
<reference evidence="2 3" key="1">
    <citation type="submission" date="2016-04" db="EMBL/GenBank/DDBJ databases">
        <title>A degradative enzymes factory behind the ericoid mycorrhizal symbiosis.</title>
        <authorList>
            <consortium name="DOE Joint Genome Institute"/>
            <person name="Martino E."/>
            <person name="Morin E."/>
            <person name="Grelet G."/>
            <person name="Kuo A."/>
            <person name="Kohler A."/>
            <person name="Daghino S."/>
            <person name="Barry K."/>
            <person name="Choi C."/>
            <person name="Cichocki N."/>
            <person name="Clum A."/>
            <person name="Copeland A."/>
            <person name="Hainaut M."/>
            <person name="Haridas S."/>
            <person name="Labutti K."/>
            <person name="Lindquist E."/>
            <person name="Lipzen A."/>
            <person name="Khouja H.-R."/>
            <person name="Murat C."/>
            <person name="Ohm R."/>
            <person name="Olson A."/>
            <person name="Spatafora J."/>
            <person name="Veneault-Fourrey C."/>
            <person name="Henrissat B."/>
            <person name="Grigoriev I."/>
            <person name="Martin F."/>
            <person name="Perotto S."/>
        </authorList>
    </citation>
    <scope>NUCLEOTIDE SEQUENCE [LARGE SCALE GENOMIC DNA]</scope>
    <source>
        <strain evidence="2 3">F</strain>
    </source>
</reference>
<dbReference type="PANTHER" id="PTHR43544:SF32">
    <property type="entry name" value="CHAIN DEHYDROGENASE, PUTATIVE (AFU_ORTHOLOGUE AFUA_5G01530)-RELATED"/>
    <property type="match status" value="1"/>
</dbReference>
<dbReference type="Pfam" id="PF00106">
    <property type="entry name" value="adh_short"/>
    <property type="match status" value="1"/>
</dbReference>
<dbReference type="PRINTS" id="PR00081">
    <property type="entry name" value="GDHRDH"/>
</dbReference>
<comment type="similarity">
    <text evidence="1">Belongs to the short-chain dehydrogenases/reductases (SDR) family.</text>
</comment>
<proteinExistence type="inferred from homology"/>
<name>A0A2J6QT32_HYAVF</name>
<dbReference type="PANTHER" id="PTHR43544">
    <property type="entry name" value="SHORT-CHAIN DEHYDROGENASE/REDUCTASE"/>
    <property type="match status" value="1"/>
</dbReference>
<gene>
    <name evidence="2" type="ORF">L207DRAFT_642400</name>
</gene>
<dbReference type="AlphaFoldDB" id="A0A2J6QT32"/>
<protein>
    <submittedName>
        <fullName evidence="2">NAD(P)-binding protein</fullName>
    </submittedName>
</protein>
<evidence type="ECO:0000313" key="2">
    <source>
        <dbReference type="EMBL" id="PMD29421.1"/>
    </source>
</evidence>
<dbReference type="STRING" id="1149755.A0A2J6QT32"/>
<evidence type="ECO:0000313" key="3">
    <source>
        <dbReference type="Proteomes" id="UP000235786"/>
    </source>
</evidence>
<dbReference type="SUPFAM" id="SSF51735">
    <property type="entry name" value="NAD(P)-binding Rossmann-fold domains"/>
    <property type="match status" value="1"/>
</dbReference>
<dbReference type="Proteomes" id="UP000235786">
    <property type="component" value="Unassembled WGS sequence"/>
</dbReference>
<sequence>MSADKTIVLITGGNGGIGYLTAESLAAISPKYHIIICSRNQERGDKALSDLQKGNPKGSFSLIQLDVTDQASITAAAEQVKNQYGRLDVLINNAGIIPRSTPLIKNLREVFETNTFGPAVITDAFLPLLEKSKHARIIYITSDLGSLAERSDPSSKYYKLPATTYRMSKAALNMLMVCHHVELGLKGIKVWAFNPGYVVTNLSGTGEKGVQERIKNGAGDPRESAEGVVACVDGRRDGDVGRFVSKDGVHEW</sequence>
<dbReference type="EMBL" id="KZ613974">
    <property type="protein sequence ID" value="PMD29421.1"/>
    <property type="molecule type" value="Genomic_DNA"/>
</dbReference>
<dbReference type="OrthoDB" id="1933717at2759"/>
<dbReference type="GO" id="GO:0016491">
    <property type="term" value="F:oxidoreductase activity"/>
    <property type="evidence" value="ECO:0007669"/>
    <property type="project" value="TreeGrafter"/>
</dbReference>
<dbReference type="InterPro" id="IPR036291">
    <property type="entry name" value="NAD(P)-bd_dom_sf"/>
</dbReference>
<dbReference type="Gene3D" id="3.40.50.720">
    <property type="entry name" value="NAD(P)-binding Rossmann-like Domain"/>
    <property type="match status" value="1"/>
</dbReference>
<dbReference type="GO" id="GO:0019748">
    <property type="term" value="P:secondary metabolic process"/>
    <property type="evidence" value="ECO:0007669"/>
    <property type="project" value="TreeGrafter"/>
</dbReference>